<dbReference type="SUPFAM" id="SSF47413">
    <property type="entry name" value="lambda repressor-like DNA-binding domains"/>
    <property type="match status" value="1"/>
</dbReference>
<dbReference type="EMBL" id="JACOOS010000005">
    <property type="protein sequence ID" value="MBC5677153.1"/>
    <property type="molecule type" value="Genomic_DNA"/>
</dbReference>
<feature type="domain" description="HTH cro/C1-type" evidence="1">
    <location>
        <begin position="26"/>
        <end position="60"/>
    </location>
</feature>
<gene>
    <name evidence="2" type="ORF">H8S22_05905</name>
</gene>
<dbReference type="PROSITE" id="PS50943">
    <property type="entry name" value="HTH_CROC1"/>
    <property type="match status" value="1"/>
</dbReference>
<dbReference type="Gene3D" id="1.10.260.40">
    <property type="entry name" value="lambda repressor-like DNA-binding domains"/>
    <property type="match status" value="1"/>
</dbReference>
<sequence>MIKFDRLWATMSKQGISVYDLYTHYNVSRSQINRLKHNQNVHTNTLDRLCNILQCDLNDIAEHIHDDNRF</sequence>
<reference evidence="2 3" key="1">
    <citation type="submission" date="2020-08" db="EMBL/GenBank/DDBJ databases">
        <title>Genome public.</title>
        <authorList>
            <person name="Liu C."/>
            <person name="Sun Q."/>
        </authorList>
    </citation>
    <scope>NUCLEOTIDE SEQUENCE [LARGE SCALE GENOMIC DNA]</scope>
    <source>
        <strain evidence="2 3">NSJ-7</strain>
    </source>
</reference>
<dbReference type="Proteomes" id="UP000635828">
    <property type="component" value="Unassembled WGS sequence"/>
</dbReference>
<evidence type="ECO:0000313" key="2">
    <source>
        <dbReference type="EMBL" id="MBC5677153.1"/>
    </source>
</evidence>
<dbReference type="Pfam" id="PF13443">
    <property type="entry name" value="HTH_26"/>
    <property type="match status" value="1"/>
</dbReference>
<dbReference type="InterPro" id="IPR001387">
    <property type="entry name" value="Cro/C1-type_HTH"/>
</dbReference>
<proteinExistence type="predicted"/>
<dbReference type="InterPro" id="IPR010982">
    <property type="entry name" value="Lambda_DNA-bd_dom_sf"/>
</dbReference>
<comment type="caution">
    <text evidence="2">The sequence shown here is derived from an EMBL/GenBank/DDBJ whole genome shotgun (WGS) entry which is preliminary data.</text>
</comment>
<protein>
    <submittedName>
        <fullName evidence="2">Helix-turn-helix transcriptional regulator</fullName>
    </submittedName>
</protein>
<keyword evidence="3" id="KW-1185">Reference proteome</keyword>
<dbReference type="RefSeq" id="WP_081723814.1">
    <property type="nucleotide sequence ID" value="NZ_JACOOS010000005.1"/>
</dbReference>
<evidence type="ECO:0000313" key="3">
    <source>
        <dbReference type="Proteomes" id="UP000635828"/>
    </source>
</evidence>
<name>A0ABR7FPM6_9FIRM</name>
<organism evidence="2 3">
    <name type="scientific">Anaerostipes hominis</name>
    <name type="common">ex Liu et al. 2021</name>
    <dbReference type="NCBI Taxonomy" id="2763018"/>
    <lineage>
        <taxon>Bacteria</taxon>
        <taxon>Bacillati</taxon>
        <taxon>Bacillota</taxon>
        <taxon>Clostridia</taxon>
        <taxon>Lachnospirales</taxon>
        <taxon>Lachnospiraceae</taxon>
        <taxon>Anaerostipes</taxon>
    </lineage>
</organism>
<accession>A0ABR7FPM6</accession>
<evidence type="ECO:0000259" key="1">
    <source>
        <dbReference type="PROSITE" id="PS50943"/>
    </source>
</evidence>
<dbReference type="CDD" id="cd00093">
    <property type="entry name" value="HTH_XRE"/>
    <property type="match status" value="1"/>
</dbReference>